<feature type="coiled-coil region" evidence="1">
    <location>
        <begin position="109"/>
        <end position="146"/>
    </location>
</feature>
<dbReference type="EMBL" id="LR721753">
    <property type="protein sequence ID" value="VVV06957.1"/>
    <property type="molecule type" value="Genomic_DNA"/>
</dbReference>
<evidence type="ECO:0000313" key="2">
    <source>
        <dbReference type="EMBL" id="VVV06957.1"/>
    </source>
</evidence>
<keyword evidence="2" id="KW-0614">Plasmid</keyword>
<proteinExistence type="predicted"/>
<reference evidence="2" key="1">
    <citation type="submission" date="2019-09" db="EMBL/GenBank/DDBJ databases">
        <authorList>
            <person name="Hjerde E."/>
        </authorList>
    </citation>
    <scope>NUCLEOTIDE SEQUENCE [LARGE SCALE GENOMIC DNA]</scope>
    <source>
        <strain evidence="2">06/09/160</strain>
        <plasmid evidence="2">pAWOD_2</plasmid>
    </source>
</reference>
<name>A0A5Q4ZYL1_9GAMM</name>
<dbReference type="AlphaFoldDB" id="A0A5Q4ZYL1"/>
<gene>
    <name evidence="2" type="ORF">AW0309160_04451</name>
</gene>
<accession>A0A5Q4ZYL1</accession>
<evidence type="ECO:0000256" key="1">
    <source>
        <dbReference type="SAM" id="Coils"/>
    </source>
</evidence>
<geneLocation type="plasmid" evidence="2">
    <name>pAWOD_2</name>
</geneLocation>
<dbReference type="RefSeq" id="WP_192957848.1">
    <property type="nucleotide sequence ID" value="NZ_LR721753.1"/>
</dbReference>
<keyword evidence="1" id="KW-0175">Coiled coil</keyword>
<sequence length="226" mass="26270">MEDSNTKIQIRGICSVCGKFHATKEGLIVPHGYTLDFGFRNAQCNGSDEVHYGDVNAPIFLRNLLLEVGSYKAKSPNETHRLNVFKKYLQSRIDDWALSDLVEVNVKKEEQAQRKIREEQAYAKKVEREEKALIKETKRIEREEKMAKKWQAICATNLHQIELDGHVIVEWESSYISRATLENDHYGRLRSYFDGVDNLDDQVRMSMALRTINRVRHLSGKQLIKF</sequence>
<protein>
    <submittedName>
        <fullName evidence="2">Uncharacterized protein</fullName>
    </submittedName>
</protein>
<organism evidence="2">
    <name type="scientific">Aliivibrio wodanis</name>
    <dbReference type="NCBI Taxonomy" id="80852"/>
    <lineage>
        <taxon>Bacteria</taxon>
        <taxon>Pseudomonadati</taxon>
        <taxon>Pseudomonadota</taxon>
        <taxon>Gammaproteobacteria</taxon>
        <taxon>Vibrionales</taxon>
        <taxon>Vibrionaceae</taxon>
        <taxon>Aliivibrio</taxon>
    </lineage>
</organism>